<keyword evidence="5" id="KW-0206">Cytoskeleton</keyword>
<feature type="region of interest" description="Disordered" evidence="7">
    <location>
        <begin position="322"/>
        <end position="384"/>
    </location>
</feature>
<dbReference type="Pfam" id="PF06886">
    <property type="entry name" value="TPX2"/>
    <property type="match status" value="1"/>
</dbReference>
<proteinExistence type="inferred from homology"/>
<dbReference type="EMBL" id="GHES01034411">
    <property type="protein sequence ID" value="MPA64970.1"/>
    <property type="molecule type" value="Transcribed_RNA"/>
</dbReference>
<keyword evidence="3" id="KW-0963">Cytoplasm</keyword>
<feature type="compositionally biased region" description="Basic and acidic residues" evidence="7">
    <location>
        <begin position="84"/>
        <end position="96"/>
    </location>
</feature>
<feature type="compositionally biased region" description="Basic and acidic residues" evidence="7">
    <location>
        <begin position="354"/>
        <end position="366"/>
    </location>
</feature>
<reference evidence="9" key="1">
    <citation type="submission" date="2019-08" db="EMBL/GenBank/DDBJ databases">
        <title>Reference gene set and small RNA set construction with multiple tissues from Davidia involucrata Baill.</title>
        <authorList>
            <person name="Yang H."/>
            <person name="Zhou C."/>
            <person name="Li G."/>
            <person name="Wang J."/>
            <person name="Gao P."/>
            <person name="Wang M."/>
            <person name="Wang R."/>
            <person name="Zhao Y."/>
        </authorList>
    </citation>
    <scope>NUCLEOTIDE SEQUENCE</scope>
    <source>
        <tissue evidence="9">Mixed with DoveR01_LX</tissue>
    </source>
</reference>
<feature type="coiled-coil region" evidence="6">
    <location>
        <begin position="220"/>
        <end position="247"/>
    </location>
</feature>
<evidence type="ECO:0000259" key="8">
    <source>
        <dbReference type="Pfam" id="PF06886"/>
    </source>
</evidence>
<dbReference type="GO" id="GO:0008017">
    <property type="term" value="F:microtubule binding"/>
    <property type="evidence" value="ECO:0007669"/>
    <property type="project" value="InterPro"/>
</dbReference>
<evidence type="ECO:0000256" key="1">
    <source>
        <dbReference type="ARBA" id="ARBA00004245"/>
    </source>
</evidence>
<accession>A0A5B7B7K8</accession>
<dbReference type="PANTHER" id="PTHR46372">
    <property type="entry name" value="PROTEIN WVD2-LIKE 3"/>
    <property type="match status" value="1"/>
</dbReference>
<organism evidence="9">
    <name type="scientific">Davidia involucrata</name>
    <name type="common">Dove tree</name>
    <dbReference type="NCBI Taxonomy" id="16924"/>
    <lineage>
        <taxon>Eukaryota</taxon>
        <taxon>Viridiplantae</taxon>
        <taxon>Streptophyta</taxon>
        <taxon>Embryophyta</taxon>
        <taxon>Tracheophyta</taxon>
        <taxon>Spermatophyta</taxon>
        <taxon>Magnoliopsida</taxon>
        <taxon>eudicotyledons</taxon>
        <taxon>Gunneridae</taxon>
        <taxon>Pentapetalae</taxon>
        <taxon>asterids</taxon>
        <taxon>Cornales</taxon>
        <taxon>Nyssaceae</taxon>
        <taxon>Davidia</taxon>
    </lineage>
</organism>
<evidence type="ECO:0000256" key="5">
    <source>
        <dbReference type="ARBA" id="ARBA00023212"/>
    </source>
</evidence>
<feature type="compositionally biased region" description="Low complexity" evidence="7">
    <location>
        <begin position="97"/>
        <end position="109"/>
    </location>
</feature>
<evidence type="ECO:0000256" key="3">
    <source>
        <dbReference type="ARBA" id="ARBA00022490"/>
    </source>
</evidence>
<comment type="similarity">
    <text evidence="2">Belongs to the TPX2 family.</text>
</comment>
<keyword evidence="4" id="KW-0493">Microtubule</keyword>
<dbReference type="InterPro" id="IPR044806">
    <property type="entry name" value="WVD2/WDL1-4"/>
</dbReference>
<protein>
    <recommendedName>
        <fullName evidence="8">TPX2 C-terminal domain-containing protein</fullName>
    </recommendedName>
</protein>
<sequence length="384" mass="41659">MGRDVAGLRIDKNPNLVKVNSNGLSHDKVHVSPKISGESIEAKNCGADDHTAENSLVEECHEKQDVLGVKSTNCDAGLPEAKILKPEAQKSSDRKLSSPVKPASVSAAAGNMQTNYTVSQPSALTTERQVSTTTHPVGAETTDTGGNCSSNTNDLHTPKTAKKSQPNSPQSRKPLQLGNKKHPDEEDNWSMASSAAASVRTIKFKTTVPVAPIFRCTKRAEKRREFYSKLEEKHQALEAEKIEYEARTKEDDDAALKQLRKTMVYKANPMPSFYLQGPPPKVELKKLPLTRAKSPKLTRRKSCGDAAASSLEEKGVCTRAIRQSLGSHKDGSTTSNTVKNKDPGSGRTSNGTCKAKDRPKQVKETTKTTSHKMSEQSANITVNG</sequence>
<dbReference type="GO" id="GO:0005874">
    <property type="term" value="C:microtubule"/>
    <property type="evidence" value="ECO:0007669"/>
    <property type="project" value="UniProtKB-KW"/>
</dbReference>
<dbReference type="GO" id="GO:0000226">
    <property type="term" value="P:microtubule cytoskeleton organization"/>
    <property type="evidence" value="ECO:0007669"/>
    <property type="project" value="InterPro"/>
</dbReference>
<evidence type="ECO:0000256" key="6">
    <source>
        <dbReference type="SAM" id="Coils"/>
    </source>
</evidence>
<feature type="compositionally biased region" description="Polar residues" evidence="7">
    <location>
        <begin position="111"/>
        <end position="155"/>
    </location>
</feature>
<dbReference type="PANTHER" id="PTHR46372:SF6">
    <property type="entry name" value="PROTEIN WVD2-LIKE 1"/>
    <property type="match status" value="1"/>
</dbReference>
<feature type="compositionally biased region" description="Polar residues" evidence="7">
    <location>
        <begin position="375"/>
        <end position="384"/>
    </location>
</feature>
<feature type="compositionally biased region" description="Polar residues" evidence="7">
    <location>
        <begin position="163"/>
        <end position="173"/>
    </location>
</feature>
<evidence type="ECO:0000256" key="4">
    <source>
        <dbReference type="ARBA" id="ARBA00022701"/>
    </source>
</evidence>
<gene>
    <name evidence="9" type="ORF">Din_034411</name>
</gene>
<feature type="region of interest" description="Disordered" evidence="7">
    <location>
        <begin position="289"/>
        <end position="309"/>
    </location>
</feature>
<evidence type="ECO:0000256" key="2">
    <source>
        <dbReference type="ARBA" id="ARBA00005885"/>
    </source>
</evidence>
<dbReference type="AlphaFoldDB" id="A0A5B7B7K8"/>
<evidence type="ECO:0000313" key="9">
    <source>
        <dbReference type="EMBL" id="MPA64970.1"/>
    </source>
</evidence>
<comment type="subcellular location">
    <subcellularLocation>
        <location evidence="1">Cytoplasm</location>
        <location evidence="1">Cytoskeleton</location>
    </subcellularLocation>
</comment>
<name>A0A5B7B7K8_DAVIN</name>
<feature type="domain" description="TPX2 C-terminal" evidence="8">
    <location>
        <begin position="214"/>
        <end position="282"/>
    </location>
</feature>
<keyword evidence="6" id="KW-0175">Coiled coil</keyword>
<feature type="region of interest" description="Disordered" evidence="7">
    <location>
        <begin position="84"/>
        <end position="189"/>
    </location>
</feature>
<dbReference type="InterPro" id="IPR027329">
    <property type="entry name" value="TPX2_C"/>
</dbReference>
<evidence type="ECO:0000256" key="7">
    <source>
        <dbReference type="SAM" id="MobiDB-lite"/>
    </source>
</evidence>